<feature type="transmembrane region" description="Helical" evidence="1">
    <location>
        <begin position="391"/>
        <end position="410"/>
    </location>
</feature>
<feature type="transmembrane region" description="Helical" evidence="1">
    <location>
        <begin position="144"/>
        <end position="161"/>
    </location>
</feature>
<keyword evidence="3" id="KW-1185">Reference proteome</keyword>
<feature type="transmembrane region" description="Helical" evidence="1">
    <location>
        <begin position="168"/>
        <end position="186"/>
    </location>
</feature>
<feature type="transmembrane region" description="Helical" evidence="1">
    <location>
        <begin position="198"/>
        <end position="225"/>
    </location>
</feature>
<feature type="transmembrane region" description="Helical" evidence="1">
    <location>
        <begin position="365"/>
        <end position="384"/>
    </location>
</feature>
<gene>
    <name evidence="2" type="ORF">OD750_027080</name>
</gene>
<accession>A0A9X3YSK1</accession>
<sequence length="909" mass="98646">MTAAVRHRLRSLVAPLILFFACLAVYNANLRQIGAGDTVPARYLPLMLWHDGTLEAGKQARLYAHGHPTALPRYRPANDDGKVVWFEPTAYWLIRTREHELASFYPVVTPLLVAPLYAPAASWLDARGWEQPHVDRVAEWMEKLAASILAALAGVIVFLLLRREGNRWAMPLAVAFAFGTNTWMISSQALWQHGTGELLIALALLLVAGPARAVRLALLGAVCVLMTANRPPDALVAAAIGAVVVWRDWRSTPWLIAGAVVPIAALLRYNVGFMGHLAGGYGVVKPPVNFFQGDWSGLAGLLVSPARGLLVFSPFLAFVVVGWIRRLRSPDTRALAVALGLAVIGQLLLYAQGDWRAGTSWGPRWLTDILPILVWMLAPAPLVLRPAARGVFVAAIAASIGVQAIGAFWYTKTSDEAIFAGDPASMRGAWQWGNLPFVAELRHPPAPGELLCDAMGTIDRIGDARLPAAEAPLLEPGAVLEGWALACARSPAQLLLLVNGVVVGATTQFLPRADVDAAMRTSAPSGWRIAANLWGVAPGEQVLQLAVRVEPRSDFRIVREQRVIVRAQPPATAAAEPPQPLPAAARDAMAARATALLREHQTEYGAWLTAHTKAPRYEAPQPELNTFLTATLVDLLSPLARRQDLDAALERARAHLAAQIESDGLVRYHGLPDGPAIGTLGCAITPDADDTALAWRIAGPGAADPRRQPMLDVLARYRDARGFYRTWLAQRKDYRCLDPGSDPNPTDIAIQLHVYLMLRERDPPSGETLCGALRRAFRDEDIWVYYAKSALLPYLRVAELAQRGCALPLPVERLALPVAGQAIWSEAVHALVEIAASPGNVEARQTARRVLAQLGADDFALLRAAPPLLYHNDLSATVRRYYWSEDVGYALWLRLHEAAGVDAAPPSAP</sequence>
<keyword evidence="1" id="KW-0812">Transmembrane</keyword>
<protein>
    <submittedName>
        <fullName evidence="2">Uncharacterized protein</fullName>
    </submittedName>
</protein>
<feature type="transmembrane region" description="Helical" evidence="1">
    <location>
        <begin position="335"/>
        <end position="353"/>
    </location>
</feature>
<feature type="transmembrane region" description="Helical" evidence="1">
    <location>
        <begin position="298"/>
        <end position="323"/>
    </location>
</feature>
<dbReference type="AlphaFoldDB" id="A0A9X3YSK1"/>
<dbReference type="EMBL" id="JAOVZO020000023">
    <property type="protein sequence ID" value="MDC8016208.1"/>
    <property type="molecule type" value="Genomic_DNA"/>
</dbReference>
<dbReference type="PROSITE" id="PS51257">
    <property type="entry name" value="PROKAR_LIPOPROTEIN"/>
    <property type="match status" value="1"/>
</dbReference>
<keyword evidence="1" id="KW-1133">Transmembrane helix</keyword>
<evidence type="ECO:0000313" key="3">
    <source>
        <dbReference type="Proteomes" id="UP001139971"/>
    </source>
</evidence>
<evidence type="ECO:0000256" key="1">
    <source>
        <dbReference type="SAM" id="Phobius"/>
    </source>
</evidence>
<evidence type="ECO:0000313" key="2">
    <source>
        <dbReference type="EMBL" id="MDC8016208.1"/>
    </source>
</evidence>
<feature type="transmembrane region" description="Helical" evidence="1">
    <location>
        <begin position="254"/>
        <end position="278"/>
    </location>
</feature>
<feature type="transmembrane region" description="Helical" evidence="1">
    <location>
        <begin position="104"/>
        <end position="124"/>
    </location>
</feature>
<name>A0A9X3YSK1_9GAMM</name>
<organism evidence="2 3">
    <name type="scientific">Tahibacter soli</name>
    <dbReference type="NCBI Taxonomy" id="2983605"/>
    <lineage>
        <taxon>Bacteria</taxon>
        <taxon>Pseudomonadati</taxon>
        <taxon>Pseudomonadota</taxon>
        <taxon>Gammaproteobacteria</taxon>
        <taxon>Lysobacterales</taxon>
        <taxon>Rhodanobacteraceae</taxon>
        <taxon>Tahibacter</taxon>
    </lineage>
</organism>
<proteinExistence type="predicted"/>
<dbReference type="RefSeq" id="WP_263542511.1">
    <property type="nucleotide sequence ID" value="NZ_JAOVZO020000023.1"/>
</dbReference>
<dbReference type="Proteomes" id="UP001139971">
    <property type="component" value="Unassembled WGS sequence"/>
</dbReference>
<comment type="caution">
    <text evidence="2">The sequence shown here is derived from an EMBL/GenBank/DDBJ whole genome shotgun (WGS) entry which is preliminary data.</text>
</comment>
<keyword evidence="1" id="KW-0472">Membrane</keyword>
<reference evidence="2" key="1">
    <citation type="submission" date="2023-02" db="EMBL/GenBank/DDBJ databases">
        <title>Tahibacter soli sp. nov. isolated from soil.</title>
        <authorList>
            <person name="Baek J.H."/>
            <person name="Lee J.K."/>
            <person name="Choi D.G."/>
            <person name="Jeon C.O."/>
        </authorList>
    </citation>
    <scope>NUCLEOTIDE SEQUENCE</scope>
    <source>
        <strain evidence="2">BL</strain>
    </source>
</reference>